<sequence>MSFLSILSLCLSDWISILSALLVIYVSHFYYKYFTRPNPLPGPIPIPIFGTLHIIGINPRVWYIKNIEKAGSVWEFYIGHERNIVVNNINYAEKLCKPSKRIFKRLPFPAFERIGLNHGIFFNNEYNSWHKRRRLVIRALSAPKFLRGLVISVQNTFKESENIWEKSNLNGGIEFDFSKWIRCFLTDISTLQTTKQRSYSVATLNPNNDLVQSEDIKNALKFSAAAKKFSDSLGFFAFVPPFMQDYVPGFTHYRKSCERNIMFLNGIVDNIINKRRKELDEGAELDSDLLDHLLIAHTLKDPDSDNVENVASISAKEVSVLTWDILLAGTDTTGNAFSFLIYFVAKHPNVLAKIHQEIDKVLGPDPTVEFTFENIDNCHYIEAMVKESLRYILMVPYTVKLSEECENIAGYDWPIGTKFWIDHHSLCHNPDIWDDPETFNPDRFLSKNHDGSSEISDSQKITFAPFGCGLRGCAGKFVALTLLKTMTVMLFRKYNIELVKKDEMIKYRYTALNKVYDLNIRISLRDASSSS</sequence>
<accession>A0ACA9LV60</accession>
<name>A0ACA9LV60_9GLOM</name>
<comment type="caution">
    <text evidence="1">The sequence shown here is derived from an EMBL/GenBank/DDBJ whole genome shotgun (WGS) entry which is preliminary data.</text>
</comment>
<dbReference type="EMBL" id="CAJVQC010005365">
    <property type="protein sequence ID" value="CAG8553065.1"/>
    <property type="molecule type" value="Genomic_DNA"/>
</dbReference>
<organism evidence="1 2">
    <name type="scientific">Racocetra persica</name>
    <dbReference type="NCBI Taxonomy" id="160502"/>
    <lineage>
        <taxon>Eukaryota</taxon>
        <taxon>Fungi</taxon>
        <taxon>Fungi incertae sedis</taxon>
        <taxon>Mucoromycota</taxon>
        <taxon>Glomeromycotina</taxon>
        <taxon>Glomeromycetes</taxon>
        <taxon>Diversisporales</taxon>
        <taxon>Gigasporaceae</taxon>
        <taxon>Racocetra</taxon>
    </lineage>
</organism>
<dbReference type="Proteomes" id="UP000789920">
    <property type="component" value="Unassembled WGS sequence"/>
</dbReference>
<evidence type="ECO:0000313" key="1">
    <source>
        <dbReference type="EMBL" id="CAG8553065.1"/>
    </source>
</evidence>
<proteinExistence type="predicted"/>
<gene>
    <name evidence="1" type="ORF">RPERSI_LOCUS4041</name>
</gene>
<protein>
    <submittedName>
        <fullName evidence="1">34322_t:CDS:1</fullName>
    </submittedName>
</protein>
<keyword evidence="2" id="KW-1185">Reference proteome</keyword>
<reference evidence="1" key="1">
    <citation type="submission" date="2021-06" db="EMBL/GenBank/DDBJ databases">
        <authorList>
            <person name="Kallberg Y."/>
            <person name="Tangrot J."/>
            <person name="Rosling A."/>
        </authorList>
    </citation>
    <scope>NUCLEOTIDE SEQUENCE</scope>
    <source>
        <strain evidence="1">MA461A</strain>
    </source>
</reference>
<evidence type="ECO:0000313" key="2">
    <source>
        <dbReference type="Proteomes" id="UP000789920"/>
    </source>
</evidence>